<dbReference type="PANTHER" id="PTHR48064:SF6">
    <property type="entry name" value="RECEPTOR-LIKE PROTEIN KINASE 2"/>
    <property type="match status" value="1"/>
</dbReference>
<dbReference type="Pfam" id="PF13855">
    <property type="entry name" value="LRR_8"/>
    <property type="match status" value="1"/>
</dbReference>
<dbReference type="SUPFAM" id="SSF52058">
    <property type="entry name" value="L domain-like"/>
    <property type="match status" value="1"/>
</dbReference>
<name>A0A9P8A2D2_MORAP</name>
<evidence type="ECO:0000256" key="1">
    <source>
        <dbReference type="SAM" id="MobiDB-lite"/>
    </source>
</evidence>
<dbReference type="Gene3D" id="3.80.10.10">
    <property type="entry name" value="Ribonuclease Inhibitor"/>
    <property type="match status" value="2"/>
</dbReference>
<dbReference type="Gene3D" id="1.10.720.30">
    <property type="entry name" value="SAP domain"/>
    <property type="match status" value="1"/>
</dbReference>
<accession>A0A9P8A2D2</accession>
<gene>
    <name evidence="4" type="ORF">KVV02_002118</name>
</gene>
<dbReference type="Pfam" id="PF02037">
    <property type="entry name" value="SAP"/>
    <property type="match status" value="1"/>
</dbReference>
<evidence type="ECO:0000313" key="5">
    <source>
        <dbReference type="Proteomes" id="UP000717515"/>
    </source>
</evidence>
<dbReference type="Pfam" id="PF00560">
    <property type="entry name" value="LRR_1"/>
    <property type="match status" value="2"/>
</dbReference>
<dbReference type="InterPro" id="IPR032675">
    <property type="entry name" value="LRR_dom_sf"/>
</dbReference>
<proteinExistence type="predicted"/>
<dbReference type="EMBL" id="JAIFTL010000220">
    <property type="protein sequence ID" value="KAG9321206.1"/>
    <property type="molecule type" value="Genomic_DNA"/>
</dbReference>
<sequence>MSQFPTGHSPAQSPLSPGNYAGDDYFSSRQASPGPASSPSASSKIKSRPRPSTAGGRVSHGGIKALFGGSASKGNRTSLDLKSESSLQGLTAAIMTVNQSTGQVSPKTPPLRKKKAVKAVSAEITLPSHVDMTAGLDSVAERLQPGSTLGVPSDPAAPTLTLAERRAAAAAAGMQRRRSASESSTTAKKPIPAPATAASLIPPNLGLDAKSKRLIASPNGTPSGESAPFASPSILSASGSSPAPIQIGRITPRHSSSQARTEEQQRQLDAAMERVDFDDVTVAELKEMLRQRGKHGGGKKADLIKRLQSEIEVIRAKRQSAPCSSGVVIPPPLASPTHNLYKTLGGMHIGSPPGQMGVTPSSLRYALYNGAAAEPSPDGGAGIFSKLVVAQNSDDTDDNVDGDFYDSDDYDYDSEGDSSGLPIPHISPIPPTSTTALLPSIQPSVGPPLPQVTAPHSALPAAPFSGILKPGTASAECSVIADLYRATGPWQFVPDTANCCNAEYPNYSSIKCNDHGQIIYIYLAGQGLSGTLPSSLGSLTALQYLLLYYNNLSGPIPSSLTQLPLLILGKSFFSLSAYHCHNQLSGSLPDLAPGWTRLGTLNLEQNALTGALPSWLTTLPSLHSLAIGHNLFETGDPRPAFTFNLEPGMRSALPESVTPANVVVPASVFLESLTRLPRLKQLKLDSLGISGSFPASWQQQMRNLTKLDLSNNSMQGLIPAYLDQFSGLKTLLLDHNEFGGSIPSLASLRGLSGPLPPWCAGLNLTVLNLSNNLLSGPLPMDHHHAWRACSVATNYFVCTQGPEQVLSDKWRMDCRATCSDKQPNVPSVRPPVSTTLPGIRVHQSHNKASRVASSLFAILVGWVSLVTATMILLLTD</sequence>
<dbReference type="InterPro" id="IPR036361">
    <property type="entry name" value="SAP_dom_sf"/>
</dbReference>
<feature type="region of interest" description="Disordered" evidence="1">
    <location>
        <begin position="166"/>
        <end position="268"/>
    </location>
</feature>
<feature type="compositionally biased region" description="Polar residues" evidence="1">
    <location>
        <begin position="72"/>
        <end position="82"/>
    </location>
</feature>
<dbReference type="PROSITE" id="PS50800">
    <property type="entry name" value="SAP"/>
    <property type="match status" value="1"/>
</dbReference>
<comment type="caution">
    <text evidence="4">The sequence shown here is derived from an EMBL/GenBank/DDBJ whole genome shotgun (WGS) entry which is preliminary data.</text>
</comment>
<feature type="compositionally biased region" description="Low complexity" evidence="1">
    <location>
        <begin position="27"/>
        <end position="44"/>
    </location>
</feature>
<keyword evidence="2" id="KW-0812">Transmembrane</keyword>
<feature type="region of interest" description="Disordered" evidence="1">
    <location>
        <begin position="1"/>
        <end position="82"/>
    </location>
</feature>
<feature type="transmembrane region" description="Helical" evidence="2">
    <location>
        <begin position="851"/>
        <end position="874"/>
    </location>
</feature>
<dbReference type="PANTHER" id="PTHR48064">
    <property type="entry name" value="OS01G0750400 PROTEIN"/>
    <property type="match status" value="1"/>
</dbReference>
<reference evidence="4" key="1">
    <citation type="submission" date="2021-07" db="EMBL/GenBank/DDBJ databases">
        <title>Draft genome of Mortierella alpina, strain LL118, isolated from an aspen leaf litter sample.</title>
        <authorList>
            <person name="Yang S."/>
            <person name="Vinatzer B.A."/>
        </authorList>
    </citation>
    <scope>NUCLEOTIDE SEQUENCE</scope>
    <source>
        <strain evidence="4">LL118</strain>
    </source>
</reference>
<evidence type="ECO:0000313" key="4">
    <source>
        <dbReference type="EMBL" id="KAG9321206.1"/>
    </source>
</evidence>
<dbReference type="AlphaFoldDB" id="A0A9P8A2D2"/>
<evidence type="ECO:0000259" key="3">
    <source>
        <dbReference type="PROSITE" id="PS50800"/>
    </source>
</evidence>
<feature type="domain" description="SAP" evidence="3">
    <location>
        <begin position="277"/>
        <end position="311"/>
    </location>
</feature>
<dbReference type="Proteomes" id="UP000717515">
    <property type="component" value="Unassembled WGS sequence"/>
</dbReference>
<protein>
    <recommendedName>
        <fullName evidence="3">SAP domain-containing protein</fullName>
    </recommendedName>
</protein>
<evidence type="ECO:0000256" key="2">
    <source>
        <dbReference type="SAM" id="Phobius"/>
    </source>
</evidence>
<organism evidence="4 5">
    <name type="scientific">Mortierella alpina</name>
    <name type="common">Oleaginous fungus</name>
    <name type="synonym">Mortierella renispora</name>
    <dbReference type="NCBI Taxonomy" id="64518"/>
    <lineage>
        <taxon>Eukaryota</taxon>
        <taxon>Fungi</taxon>
        <taxon>Fungi incertae sedis</taxon>
        <taxon>Mucoromycota</taxon>
        <taxon>Mortierellomycotina</taxon>
        <taxon>Mortierellomycetes</taxon>
        <taxon>Mortierellales</taxon>
        <taxon>Mortierellaceae</taxon>
        <taxon>Mortierella</taxon>
    </lineage>
</organism>
<keyword evidence="2" id="KW-1133">Transmembrane helix</keyword>
<feature type="compositionally biased region" description="Low complexity" evidence="1">
    <location>
        <begin position="181"/>
        <end position="198"/>
    </location>
</feature>
<feature type="compositionally biased region" description="Polar residues" evidence="1">
    <location>
        <begin position="1"/>
        <end position="16"/>
    </location>
</feature>
<keyword evidence="2" id="KW-0472">Membrane</keyword>
<dbReference type="SUPFAM" id="SSF68906">
    <property type="entry name" value="SAP domain"/>
    <property type="match status" value="1"/>
</dbReference>
<dbReference type="InterPro" id="IPR001611">
    <property type="entry name" value="Leu-rich_rpt"/>
</dbReference>
<dbReference type="SMART" id="SM00513">
    <property type="entry name" value="SAP"/>
    <property type="match status" value="1"/>
</dbReference>
<dbReference type="InterPro" id="IPR003034">
    <property type="entry name" value="SAP_dom"/>
</dbReference>
<feature type="compositionally biased region" description="Low complexity" evidence="1">
    <location>
        <begin position="230"/>
        <end position="244"/>
    </location>
</feature>
<dbReference type="InterPro" id="IPR053038">
    <property type="entry name" value="RLP_Defense"/>
</dbReference>